<accession>A0ABN8K9K3</accession>
<keyword evidence="2" id="KW-0732">Signal</keyword>
<evidence type="ECO:0000313" key="4">
    <source>
        <dbReference type="Proteomes" id="UP001153050"/>
    </source>
</evidence>
<feature type="chain" id="PRO_5045037315" evidence="2">
    <location>
        <begin position="33"/>
        <end position="252"/>
    </location>
</feature>
<dbReference type="RefSeq" id="WP_254020777.1">
    <property type="nucleotide sequence ID" value="NZ_CAKXZT010000149.1"/>
</dbReference>
<evidence type="ECO:0000313" key="3">
    <source>
        <dbReference type="EMBL" id="CAH2406336.1"/>
    </source>
</evidence>
<organism evidence="3 4">
    <name type="scientific">Mesorhizobium escarrei</name>
    <dbReference type="NCBI Taxonomy" id="666018"/>
    <lineage>
        <taxon>Bacteria</taxon>
        <taxon>Pseudomonadati</taxon>
        <taxon>Pseudomonadota</taxon>
        <taxon>Alphaproteobacteria</taxon>
        <taxon>Hyphomicrobiales</taxon>
        <taxon>Phyllobacteriaceae</taxon>
        <taxon>Mesorhizobium</taxon>
    </lineage>
</organism>
<sequence length="252" mass="27079">MKALTNPRRAGVLGVAVAAGLMATAPAHEAFACGYHDPQSVSRGFLNWTYPDSLHVIGAISREVAARRLPLPHFDQVGVDLFGRRYRATKIALDRFGEMLRTASPTQSQPISLVLVEPMLWTRFERSADSLHAKVHVSGAEPGDLVLVSGEAVLGEIAARRLSFGDAVERGTVRLYGTEPQIAEFVLTFGQVGGSDGHADIQQPPDASLFTASAGQTGLAAQQSFPADTTPAELGCTPDHQKTSFHRERDHD</sequence>
<keyword evidence="4" id="KW-1185">Reference proteome</keyword>
<feature type="region of interest" description="Disordered" evidence="1">
    <location>
        <begin position="220"/>
        <end position="252"/>
    </location>
</feature>
<reference evidence="3 4" key="1">
    <citation type="submission" date="2022-03" db="EMBL/GenBank/DDBJ databases">
        <authorList>
            <person name="Brunel B."/>
        </authorList>
    </citation>
    <scope>NUCLEOTIDE SEQUENCE [LARGE SCALE GENOMIC DNA]</scope>
    <source>
        <strain evidence="3">STM5069sample</strain>
    </source>
</reference>
<feature type="compositionally biased region" description="Basic and acidic residues" evidence="1">
    <location>
        <begin position="239"/>
        <end position="252"/>
    </location>
</feature>
<name>A0ABN8K9K3_9HYPH</name>
<gene>
    <name evidence="3" type="ORF">MES5069_520070</name>
</gene>
<feature type="signal peptide" evidence="2">
    <location>
        <begin position="1"/>
        <end position="32"/>
    </location>
</feature>
<proteinExistence type="predicted"/>
<comment type="caution">
    <text evidence="3">The sequence shown here is derived from an EMBL/GenBank/DDBJ whole genome shotgun (WGS) entry which is preliminary data.</text>
</comment>
<evidence type="ECO:0000256" key="1">
    <source>
        <dbReference type="SAM" id="MobiDB-lite"/>
    </source>
</evidence>
<dbReference type="Proteomes" id="UP001153050">
    <property type="component" value="Unassembled WGS sequence"/>
</dbReference>
<protein>
    <submittedName>
        <fullName evidence="3">Uncharacterized protein</fullName>
    </submittedName>
</protein>
<evidence type="ECO:0000256" key="2">
    <source>
        <dbReference type="SAM" id="SignalP"/>
    </source>
</evidence>
<dbReference type="EMBL" id="CAKXZT010000149">
    <property type="protein sequence ID" value="CAH2406336.1"/>
    <property type="molecule type" value="Genomic_DNA"/>
</dbReference>